<keyword evidence="6 9" id="KW-0456">Lyase</keyword>
<dbReference type="GO" id="GO:0006783">
    <property type="term" value="P:heme biosynthetic process"/>
    <property type="evidence" value="ECO:0007669"/>
    <property type="project" value="UniProtKB-UniRule"/>
</dbReference>
<dbReference type="KEGG" id="hed:TPER_HE00434"/>
<dbReference type="EMBL" id="LN999835">
    <property type="protein sequence ID" value="CUX97347.1"/>
    <property type="molecule type" value="Genomic_DNA"/>
</dbReference>
<dbReference type="PROSITE" id="PS00534">
    <property type="entry name" value="FERROCHELATASE"/>
    <property type="match status" value="1"/>
</dbReference>
<proteinExistence type="inferred from homology"/>
<dbReference type="GO" id="GO:0046872">
    <property type="term" value="F:metal ion binding"/>
    <property type="evidence" value="ECO:0007669"/>
    <property type="project" value="UniProtKB-KW"/>
</dbReference>
<evidence type="ECO:0000256" key="1">
    <source>
        <dbReference type="ARBA" id="ARBA00007718"/>
    </source>
</evidence>
<dbReference type="InterPro" id="IPR001015">
    <property type="entry name" value="Ferrochelatase"/>
</dbReference>
<keyword evidence="2 9" id="KW-0963">Cytoplasm</keyword>
<name>A0A143WUC4_9ENTR</name>
<dbReference type="HAMAP" id="MF_00323">
    <property type="entry name" value="Ferrochelatase"/>
    <property type="match status" value="1"/>
</dbReference>
<evidence type="ECO:0000256" key="4">
    <source>
        <dbReference type="ARBA" id="ARBA00023004"/>
    </source>
</evidence>
<dbReference type="InterPro" id="IPR033644">
    <property type="entry name" value="Ferrochelatase_C"/>
</dbReference>
<feature type="binding site" evidence="9">
    <location>
        <position position="275"/>
    </location>
    <ligand>
        <name>Fe(2+)</name>
        <dbReference type="ChEBI" id="CHEBI:29033"/>
    </ligand>
</feature>
<keyword evidence="4 9" id="KW-0408">Iron</keyword>
<comment type="catalytic activity">
    <reaction evidence="8">
        <text>Fe-coproporphyrin III + 2 H(+) = coproporphyrin III + Fe(2+)</text>
        <dbReference type="Rhea" id="RHEA:49572"/>
        <dbReference type="ChEBI" id="CHEBI:15378"/>
        <dbReference type="ChEBI" id="CHEBI:29033"/>
        <dbReference type="ChEBI" id="CHEBI:68438"/>
        <dbReference type="ChEBI" id="CHEBI:131725"/>
        <dbReference type="EC" id="4.99.1.9"/>
    </reaction>
    <physiologicalReaction direction="right-to-left" evidence="8">
        <dbReference type="Rhea" id="RHEA:49574"/>
    </physiologicalReaction>
</comment>
<sequence>MSHENYGLLMVNLGTPNAPTPKSVKRYLAEFLSDRRVIDMPRALWLPLLYGVILPLRSPRLAKIYKSIWMEEGSPLMVYSSRQKQALAASLPDVTVELAMSYGQPALPQAIAHLYAKNITWLVILPLFPQYSSSTSAAIWDAVARILTDYRRLPSIRFIRDYAQHPAYIAALKASISRTFVQYGQPDRLVMSFHGIPMRYVKEGDDYPQRCKATFQALTAALDYPAERVIMTFQSRFGSDPWLLPATDKIMKLLPTQGVNHVQVLCPGFAADCLETLEEIQVKNRKIFEYAGGTSFHYIPALNDDAAHVALLRQLVIAELR</sequence>
<dbReference type="OrthoDB" id="9809741at2"/>
<keyword evidence="3 9" id="KW-0479">Metal-binding</keyword>
<evidence type="ECO:0000256" key="8">
    <source>
        <dbReference type="ARBA" id="ARBA00024536"/>
    </source>
</evidence>
<gene>
    <name evidence="9 11" type="primary">hemH</name>
    <name evidence="11" type="ORF">TPER_HE00434</name>
</gene>
<dbReference type="CDD" id="cd03411">
    <property type="entry name" value="Ferrochelatase_N"/>
    <property type="match status" value="1"/>
</dbReference>
<dbReference type="GO" id="GO:0004325">
    <property type="term" value="F:ferrochelatase activity"/>
    <property type="evidence" value="ECO:0007669"/>
    <property type="project" value="UniProtKB-UniRule"/>
</dbReference>
<feature type="binding site" evidence="9">
    <location>
        <position position="194"/>
    </location>
    <ligand>
        <name>Fe(2+)</name>
        <dbReference type="ChEBI" id="CHEBI:29033"/>
    </ligand>
</feature>
<evidence type="ECO:0000256" key="9">
    <source>
        <dbReference type="HAMAP-Rule" id="MF_00323"/>
    </source>
</evidence>
<evidence type="ECO:0000256" key="6">
    <source>
        <dbReference type="ARBA" id="ARBA00023239"/>
    </source>
</evidence>
<dbReference type="InterPro" id="IPR033659">
    <property type="entry name" value="Ferrochelatase_N"/>
</dbReference>
<dbReference type="SUPFAM" id="SSF53800">
    <property type="entry name" value="Chelatase"/>
    <property type="match status" value="1"/>
</dbReference>
<dbReference type="PANTHER" id="PTHR11108:SF1">
    <property type="entry name" value="FERROCHELATASE, MITOCHONDRIAL"/>
    <property type="match status" value="1"/>
</dbReference>
<dbReference type="PANTHER" id="PTHR11108">
    <property type="entry name" value="FERROCHELATASE"/>
    <property type="match status" value="1"/>
</dbReference>
<dbReference type="InterPro" id="IPR019772">
    <property type="entry name" value="Ferrochelatase_AS"/>
</dbReference>
<organism evidence="11 12">
    <name type="scientific">Candidatus Hoaglandella endobia</name>
    <dbReference type="NCBI Taxonomy" id="1778263"/>
    <lineage>
        <taxon>Bacteria</taxon>
        <taxon>Pseudomonadati</taxon>
        <taxon>Pseudomonadota</taxon>
        <taxon>Gammaproteobacteria</taxon>
        <taxon>Enterobacterales</taxon>
        <taxon>Enterobacteriaceae</taxon>
        <taxon>Candidatus Hoaglandella</taxon>
    </lineage>
</organism>
<keyword evidence="12" id="KW-1185">Reference proteome</keyword>
<evidence type="ECO:0000256" key="10">
    <source>
        <dbReference type="RuleBase" id="RU000607"/>
    </source>
</evidence>
<dbReference type="FunFam" id="3.40.50.1400:FF:000002">
    <property type="entry name" value="Ferrochelatase"/>
    <property type="match status" value="1"/>
</dbReference>
<dbReference type="NCBIfam" id="TIGR00109">
    <property type="entry name" value="hemH"/>
    <property type="match status" value="1"/>
</dbReference>
<evidence type="ECO:0000313" key="12">
    <source>
        <dbReference type="Proteomes" id="UP000095477"/>
    </source>
</evidence>
<dbReference type="Gene3D" id="3.40.50.1400">
    <property type="match status" value="2"/>
</dbReference>
<dbReference type="Pfam" id="PF00762">
    <property type="entry name" value="Ferrochelatase"/>
    <property type="match status" value="1"/>
</dbReference>
<keyword evidence="5 9" id="KW-0350">Heme biosynthesis</keyword>
<comment type="subcellular location">
    <subcellularLocation>
        <location evidence="9 10">Cytoplasm</location>
    </subcellularLocation>
</comment>
<protein>
    <recommendedName>
        <fullName evidence="9 10">Ferrochelatase</fullName>
        <ecNumber evidence="9 10">4.98.1.1</ecNumber>
    </recommendedName>
    <alternativeName>
        <fullName evidence="9">Heme synthase</fullName>
    </alternativeName>
    <alternativeName>
        <fullName evidence="9">Protoheme ferro-lyase</fullName>
    </alternativeName>
</protein>
<comment type="pathway">
    <text evidence="9 10">Porphyrin-containing compound metabolism; protoheme biosynthesis; protoheme from protoporphyrin-IX: step 1/1.</text>
</comment>
<evidence type="ECO:0000256" key="3">
    <source>
        <dbReference type="ARBA" id="ARBA00022723"/>
    </source>
</evidence>
<comment type="similarity">
    <text evidence="1 9 10">Belongs to the ferrochelatase family.</text>
</comment>
<evidence type="ECO:0000256" key="2">
    <source>
        <dbReference type="ARBA" id="ARBA00022490"/>
    </source>
</evidence>
<dbReference type="RefSeq" id="WP_067568007.1">
    <property type="nucleotide sequence ID" value="NZ_LN999835.1"/>
</dbReference>
<dbReference type="STRING" id="1778263.TPER_HE00434"/>
<evidence type="ECO:0000256" key="7">
    <source>
        <dbReference type="ARBA" id="ARBA00023244"/>
    </source>
</evidence>
<comment type="catalytic activity">
    <reaction evidence="9 10">
        <text>heme b + 2 H(+) = protoporphyrin IX + Fe(2+)</text>
        <dbReference type="Rhea" id="RHEA:22584"/>
        <dbReference type="ChEBI" id="CHEBI:15378"/>
        <dbReference type="ChEBI" id="CHEBI:29033"/>
        <dbReference type="ChEBI" id="CHEBI:57306"/>
        <dbReference type="ChEBI" id="CHEBI:60344"/>
        <dbReference type="EC" id="4.98.1.1"/>
    </reaction>
</comment>
<dbReference type="UniPathway" id="UPA00252">
    <property type="reaction ID" value="UER00325"/>
</dbReference>
<keyword evidence="7 9" id="KW-0627">Porphyrin biosynthesis</keyword>
<dbReference type="PATRIC" id="fig|1778263.3.peg.433"/>
<dbReference type="Proteomes" id="UP000095477">
    <property type="component" value="Chromosome I"/>
</dbReference>
<comment type="function">
    <text evidence="9 10">Catalyzes the ferrous insertion into protoporphyrin IX.</text>
</comment>
<dbReference type="GO" id="GO:0005737">
    <property type="term" value="C:cytoplasm"/>
    <property type="evidence" value="ECO:0007669"/>
    <property type="project" value="UniProtKB-SubCell"/>
</dbReference>
<evidence type="ECO:0000313" key="11">
    <source>
        <dbReference type="EMBL" id="CUX97347.1"/>
    </source>
</evidence>
<dbReference type="EC" id="4.98.1.1" evidence="9 10"/>
<accession>A0A143WUC4</accession>
<evidence type="ECO:0000256" key="5">
    <source>
        <dbReference type="ARBA" id="ARBA00023133"/>
    </source>
</evidence>
<dbReference type="CDD" id="cd00419">
    <property type="entry name" value="Ferrochelatase_C"/>
    <property type="match status" value="1"/>
</dbReference>
<dbReference type="AlphaFoldDB" id="A0A143WUC4"/>
<reference evidence="12" key="1">
    <citation type="submission" date="2016-01" db="EMBL/GenBank/DDBJ databases">
        <authorList>
            <person name="Husnik F."/>
        </authorList>
    </citation>
    <scope>NUCLEOTIDE SEQUENCE [LARGE SCALE GENOMIC DNA]</scope>
</reference>